<evidence type="ECO:0000256" key="6">
    <source>
        <dbReference type="ARBA" id="ARBA00022679"/>
    </source>
</evidence>
<comment type="subcellular location">
    <subcellularLocation>
        <location evidence="2">Cytoplasm</location>
    </subcellularLocation>
</comment>
<reference evidence="17 18" key="2">
    <citation type="submission" date="2019-05" db="EMBL/GenBank/DDBJ databases">
        <title>Genome evolution of the obligate endosymbiont Buchnera aphidicola.</title>
        <authorList>
            <person name="Moran N.A."/>
        </authorList>
    </citation>
    <scope>NUCLEOTIDE SEQUENCE [LARGE SCALE GENOMIC DNA]</scope>
    <source>
        <strain evidence="17 18">Tca</strain>
    </source>
</reference>
<evidence type="ECO:0000256" key="7">
    <source>
        <dbReference type="ARBA" id="ARBA00022683"/>
    </source>
</evidence>
<evidence type="ECO:0000256" key="10">
    <source>
        <dbReference type="ARBA" id="ARBA00022833"/>
    </source>
</evidence>
<dbReference type="AlphaFoldDB" id="A0A4D6YLR9"/>
<evidence type="ECO:0000256" key="2">
    <source>
        <dbReference type="ARBA" id="ARBA00004496"/>
    </source>
</evidence>
<evidence type="ECO:0000256" key="11">
    <source>
        <dbReference type="ARBA" id="ARBA00037252"/>
    </source>
</evidence>
<evidence type="ECO:0000256" key="8">
    <source>
        <dbReference type="ARBA" id="ARBA00022723"/>
    </source>
</evidence>
<dbReference type="PANTHER" id="PTHR45008">
    <property type="entry name" value="PTS SYSTEM GLUCOSE-SPECIFIC EIIA COMPONENT"/>
    <property type="match status" value="1"/>
</dbReference>
<feature type="domain" description="PTS EIIA type-1" evidence="16">
    <location>
        <begin position="37"/>
        <end position="141"/>
    </location>
</feature>
<dbReference type="Pfam" id="PF00358">
    <property type="entry name" value="PTS_EIIA_1"/>
    <property type="match status" value="1"/>
</dbReference>
<evidence type="ECO:0000313" key="17">
    <source>
        <dbReference type="EMBL" id="QCI26608.1"/>
    </source>
</evidence>
<dbReference type="SUPFAM" id="SSF51261">
    <property type="entry name" value="Duplicated hybrid motif"/>
    <property type="match status" value="1"/>
</dbReference>
<evidence type="ECO:0000256" key="9">
    <source>
        <dbReference type="ARBA" id="ARBA00022777"/>
    </source>
</evidence>
<dbReference type="InterPro" id="IPR001127">
    <property type="entry name" value="PTS_EIIA_1_perm"/>
</dbReference>
<name>A0A4D6YLR9_9GAMM</name>
<dbReference type="PROSITE" id="PS00371">
    <property type="entry name" value="PTS_EIIA_TYPE_1_HIS"/>
    <property type="match status" value="1"/>
</dbReference>
<comment type="function">
    <text evidence="11">The phosphoenolpyruvate-dependent sugar phosphotransferase system (sugar PTS), a major carbohydrate active transport system, catalyzes the phosphorylation of incoming sugar substrates concomitantly with their translocation across the cell membrane. The enzyme II complex composed of PtsG and Crr is involved in glucose transport.</text>
</comment>
<dbReference type="GO" id="GO:0016301">
    <property type="term" value="F:kinase activity"/>
    <property type="evidence" value="ECO:0007669"/>
    <property type="project" value="UniProtKB-KW"/>
</dbReference>
<evidence type="ECO:0000256" key="14">
    <source>
        <dbReference type="ARBA" id="ARBA00042526"/>
    </source>
</evidence>
<protein>
    <recommendedName>
        <fullName evidence="12">PTS system glucose-specific EIIA component</fullName>
    </recommendedName>
    <alternativeName>
        <fullName evidence="15">EIIA-Glc</fullName>
    </alternativeName>
    <alternativeName>
        <fullName evidence="14">EIII-Glc</fullName>
    </alternativeName>
    <alternativeName>
        <fullName evidence="13">Glucose-specific phosphotransferase enzyme IIA component</fullName>
    </alternativeName>
</protein>
<organism evidence="17 18">
    <name type="scientific">Buchnera aphidicola</name>
    <name type="common">Thelaxes californica</name>
    <dbReference type="NCBI Taxonomy" id="1315998"/>
    <lineage>
        <taxon>Bacteria</taxon>
        <taxon>Pseudomonadati</taxon>
        <taxon>Pseudomonadota</taxon>
        <taxon>Gammaproteobacteria</taxon>
        <taxon>Enterobacterales</taxon>
        <taxon>Erwiniaceae</taxon>
        <taxon>Buchnera</taxon>
    </lineage>
</organism>
<dbReference type="InterPro" id="IPR050890">
    <property type="entry name" value="PTS_EIIA_component"/>
</dbReference>
<gene>
    <name evidence="17" type="ORF">D9V80_00275</name>
</gene>
<keyword evidence="7" id="KW-0598">Phosphotransferase system</keyword>
<evidence type="ECO:0000313" key="18">
    <source>
        <dbReference type="Proteomes" id="UP000298782"/>
    </source>
</evidence>
<evidence type="ECO:0000256" key="5">
    <source>
        <dbReference type="ARBA" id="ARBA00022597"/>
    </source>
</evidence>
<dbReference type="RefSeq" id="WP_158353089.1">
    <property type="nucleotide sequence ID" value="NZ_CP034852.1"/>
</dbReference>
<sequence>MSFFSNFLQSNTTNSKKTVKIIAPLSGKIINIEDVPDAVFADKIVGDGIAIVPTGNTIVSPVNGEIKKVFNTLHAISIKSNEGIELFIHFGIDTVKLKGKGFCNIIQEKKTVKKGDILISFDLEFLKKQAKSVITPIIISNIEQLKKLEKMSGVVIAGKTTIMVAHM</sequence>
<dbReference type="InterPro" id="IPR011055">
    <property type="entry name" value="Dup_hybrid_motif"/>
</dbReference>
<dbReference type="Proteomes" id="UP000298782">
    <property type="component" value="Chromosome"/>
</dbReference>
<evidence type="ECO:0000256" key="1">
    <source>
        <dbReference type="ARBA" id="ARBA00001947"/>
    </source>
</evidence>
<keyword evidence="5 17" id="KW-0762">Sugar transport</keyword>
<keyword evidence="3" id="KW-0813">Transport</keyword>
<dbReference type="NCBIfam" id="TIGR00830">
    <property type="entry name" value="PTBA"/>
    <property type="match status" value="1"/>
</dbReference>
<proteinExistence type="predicted"/>
<accession>A0A4D6YLR9</accession>
<comment type="cofactor">
    <cofactor evidence="1">
        <name>Zn(2+)</name>
        <dbReference type="ChEBI" id="CHEBI:29105"/>
    </cofactor>
</comment>
<keyword evidence="10" id="KW-0862">Zinc</keyword>
<dbReference type="OrthoDB" id="7571469at2"/>
<reference evidence="17 18" key="1">
    <citation type="submission" date="2018-12" db="EMBL/GenBank/DDBJ databases">
        <authorList>
            <person name="Chong R.A."/>
        </authorList>
    </citation>
    <scope>NUCLEOTIDE SEQUENCE [LARGE SCALE GENOMIC DNA]</scope>
    <source>
        <strain evidence="17 18">Tca</strain>
    </source>
</reference>
<dbReference type="GO" id="GO:0046872">
    <property type="term" value="F:metal ion binding"/>
    <property type="evidence" value="ECO:0007669"/>
    <property type="project" value="UniProtKB-KW"/>
</dbReference>
<dbReference type="PROSITE" id="PS51093">
    <property type="entry name" value="PTS_EIIA_TYPE_1"/>
    <property type="match status" value="1"/>
</dbReference>
<dbReference type="NCBIfam" id="NF006962">
    <property type="entry name" value="PRK09439.1"/>
    <property type="match status" value="1"/>
</dbReference>
<dbReference type="Gene3D" id="2.70.70.10">
    <property type="entry name" value="Glucose Permease (Domain IIA)"/>
    <property type="match status" value="1"/>
</dbReference>
<evidence type="ECO:0000256" key="3">
    <source>
        <dbReference type="ARBA" id="ARBA00022448"/>
    </source>
</evidence>
<keyword evidence="8" id="KW-0479">Metal-binding</keyword>
<dbReference type="PANTHER" id="PTHR45008:SF1">
    <property type="entry name" value="PTS SYSTEM GLUCOSE-SPECIFIC EIIA COMPONENT"/>
    <property type="match status" value="1"/>
</dbReference>
<keyword evidence="9" id="KW-0418">Kinase</keyword>
<evidence type="ECO:0000259" key="16">
    <source>
        <dbReference type="PROSITE" id="PS51093"/>
    </source>
</evidence>
<dbReference type="GO" id="GO:0005737">
    <property type="term" value="C:cytoplasm"/>
    <property type="evidence" value="ECO:0007669"/>
    <property type="project" value="UniProtKB-SubCell"/>
</dbReference>
<keyword evidence="4" id="KW-0597">Phosphoprotein</keyword>
<dbReference type="EMBL" id="CP034852">
    <property type="protein sequence ID" value="QCI26608.1"/>
    <property type="molecule type" value="Genomic_DNA"/>
</dbReference>
<keyword evidence="6" id="KW-0808">Transferase</keyword>
<evidence type="ECO:0000256" key="12">
    <source>
        <dbReference type="ARBA" id="ARBA00039163"/>
    </source>
</evidence>
<keyword evidence="18" id="KW-1185">Reference proteome</keyword>
<evidence type="ECO:0000256" key="15">
    <source>
        <dbReference type="ARBA" id="ARBA00042873"/>
    </source>
</evidence>
<evidence type="ECO:0000256" key="13">
    <source>
        <dbReference type="ARBA" id="ARBA00042296"/>
    </source>
</evidence>
<evidence type="ECO:0000256" key="4">
    <source>
        <dbReference type="ARBA" id="ARBA00022553"/>
    </source>
</evidence>
<dbReference type="FunFam" id="2.70.70.10:FF:000001">
    <property type="entry name" value="PTS system glucose-specific IIA component"/>
    <property type="match status" value="1"/>
</dbReference>
<dbReference type="GO" id="GO:0009401">
    <property type="term" value="P:phosphoenolpyruvate-dependent sugar phosphotransferase system"/>
    <property type="evidence" value="ECO:0007669"/>
    <property type="project" value="UniProtKB-KW"/>
</dbReference>